<dbReference type="EMBL" id="PFMC01000028">
    <property type="protein sequence ID" value="PIY95205.1"/>
    <property type="molecule type" value="Genomic_DNA"/>
</dbReference>
<dbReference type="Gene3D" id="3.90.79.10">
    <property type="entry name" value="Nucleoside Triphosphate Pyrophosphohydrolase"/>
    <property type="match status" value="1"/>
</dbReference>
<name>A0A2M7REL2_9BACT</name>
<accession>A0A2M7REL2</accession>
<dbReference type="InterPro" id="IPR020084">
    <property type="entry name" value="NUDIX_hydrolase_CS"/>
</dbReference>
<evidence type="ECO:0000256" key="1">
    <source>
        <dbReference type="ARBA" id="ARBA00022801"/>
    </source>
</evidence>
<dbReference type="CDD" id="cd04683">
    <property type="entry name" value="NUDIX_Hydrolase"/>
    <property type="match status" value="1"/>
</dbReference>
<keyword evidence="1 3" id="KW-0378">Hydrolase</keyword>
<proteinExistence type="predicted"/>
<dbReference type="Pfam" id="PF00293">
    <property type="entry name" value="NUDIX"/>
    <property type="match status" value="1"/>
</dbReference>
<dbReference type="InterPro" id="IPR015797">
    <property type="entry name" value="NUDIX_hydrolase-like_dom_sf"/>
</dbReference>
<dbReference type="GO" id="GO:0016787">
    <property type="term" value="F:hydrolase activity"/>
    <property type="evidence" value="ECO:0007669"/>
    <property type="project" value="UniProtKB-KW"/>
</dbReference>
<dbReference type="Proteomes" id="UP000228689">
    <property type="component" value="Unassembled WGS sequence"/>
</dbReference>
<protein>
    <submittedName>
        <fullName evidence="3">NUDIX hydrolase</fullName>
    </submittedName>
</protein>
<evidence type="ECO:0000313" key="3">
    <source>
        <dbReference type="EMBL" id="PIY95205.1"/>
    </source>
</evidence>
<dbReference type="PROSITE" id="PS51462">
    <property type="entry name" value="NUDIX"/>
    <property type="match status" value="1"/>
</dbReference>
<feature type="domain" description="Nudix hydrolase" evidence="2">
    <location>
        <begin position="7"/>
        <end position="137"/>
    </location>
</feature>
<evidence type="ECO:0000313" key="4">
    <source>
        <dbReference type="Proteomes" id="UP000228689"/>
    </source>
</evidence>
<dbReference type="SUPFAM" id="SSF55811">
    <property type="entry name" value="Nudix"/>
    <property type="match status" value="1"/>
</dbReference>
<sequence length="150" mass="17292">MTEDRFTLRASVHIFFMKDKDILLSLRKNISSDGQYSVVAGHLNGGETVTEAIIREAKEEVNVDIDSKDIEMKTVCHSYSKWNGQEFIQFYVICRKWQGELVNNEPDKCGEIKFCPVDSLPDNMVPYIRTAIEKVLSGVKYYEQGWNDDE</sequence>
<evidence type="ECO:0000259" key="2">
    <source>
        <dbReference type="PROSITE" id="PS51462"/>
    </source>
</evidence>
<reference evidence="4" key="1">
    <citation type="submission" date="2017-09" db="EMBL/GenBank/DDBJ databases">
        <title>Depth-based differentiation of microbial function through sediment-hosted aquifers and enrichment of novel symbionts in the deep terrestrial subsurface.</title>
        <authorList>
            <person name="Probst A.J."/>
            <person name="Ladd B."/>
            <person name="Jarett J.K."/>
            <person name="Geller-Mcgrath D.E."/>
            <person name="Sieber C.M.K."/>
            <person name="Emerson J.B."/>
            <person name="Anantharaman K."/>
            <person name="Thomas B.C."/>
            <person name="Malmstrom R."/>
            <person name="Stieglmeier M."/>
            <person name="Klingl A."/>
            <person name="Woyke T."/>
            <person name="Ryan C.M."/>
            <person name="Banfield J.F."/>
        </authorList>
    </citation>
    <scope>NUCLEOTIDE SEQUENCE [LARGE SCALE GENOMIC DNA]</scope>
</reference>
<organism evidence="3 4">
    <name type="scientific">Candidatus Komeilibacteria bacterium CG_4_10_14_0_8_um_filter_37_78</name>
    <dbReference type="NCBI Taxonomy" id="1974471"/>
    <lineage>
        <taxon>Bacteria</taxon>
        <taxon>Candidatus Komeiliibacteriota</taxon>
    </lineage>
</organism>
<dbReference type="PROSITE" id="PS00893">
    <property type="entry name" value="NUDIX_BOX"/>
    <property type="match status" value="1"/>
</dbReference>
<dbReference type="AlphaFoldDB" id="A0A2M7REL2"/>
<dbReference type="InterPro" id="IPR000086">
    <property type="entry name" value="NUDIX_hydrolase_dom"/>
</dbReference>
<gene>
    <name evidence="3" type="ORF">COY67_01170</name>
</gene>
<dbReference type="PANTHER" id="PTHR43736">
    <property type="entry name" value="ADP-RIBOSE PYROPHOSPHATASE"/>
    <property type="match status" value="1"/>
</dbReference>
<dbReference type="PANTHER" id="PTHR43736:SF1">
    <property type="entry name" value="DIHYDRONEOPTERIN TRIPHOSPHATE DIPHOSPHATASE"/>
    <property type="match status" value="1"/>
</dbReference>
<comment type="caution">
    <text evidence="3">The sequence shown here is derived from an EMBL/GenBank/DDBJ whole genome shotgun (WGS) entry which is preliminary data.</text>
</comment>